<dbReference type="Proteomes" id="UP000269396">
    <property type="component" value="Unassembled WGS sequence"/>
</dbReference>
<sequence length="221" mass="23958">MSGALTGSVDMEDPPRGVGEPLFQTSGAHGLQYLEGRNGEGNNKRSSSRLVTYVNPQYTLSFKDRKDPDHTFTLGSEQIEVVGKFVHLGSCIIASGDLSGEVNSRIGKAGAACANLDHLCRLCDLSLAVKGQIYNVSVAYTFDAGPNAFLLTESQNISIVLKYLVECFGYTVGADSFVNDADKITIKCLNSNKYLKITGIPYGFSDKPLDQVIFPSLVFRR</sequence>
<name>A0A183PNC6_9TREM</name>
<dbReference type="InterPro" id="IPR041431">
    <property type="entry name" value="Mvd1_C"/>
</dbReference>
<evidence type="ECO:0000259" key="1">
    <source>
        <dbReference type="Pfam" id="PF18376"/>
    </source>
</evidence>
<protein>
    <recommendedName>
        <fullName evidence="1">Mvd1 C-terminal domain-containing protein</fullName>
    </recommendedName>
</protein>
<proteinExistence type="predicted"/>
<evidence type="ECO:0000313" key="2">
    <source>
        <dbReference type="EMBL" id="VDP69743.1"/>
    </source>
</evidence>
<feature type="domain" description="Mvd1 C-terminal" evidence="1">
    <location>
        <begin position="135"/>
        <end position="188"/>
    </location>
</feature>
<keyword evidence="3" id="KW-1185">Reference proteome</keyword>
<dbReference type="Pfam" id="PF18376">
    <property type="entry name" value="MDD_C"/>
    <property type="match status" value="1"/>
</dbReference>
<dbReference type="STRING" id="31246.A0A183PNC6"/>
<gene>
    <name evidence="2" type="ORF">SMTD_LOCUS15862</name>
</gene>
<dbReference type="EMBL" id="UZAL01036396">
    <property type="protein sequence ID" value="VDP69743.1"/>
    <property type="molecule type" value="Genomic_DNA"/>
</dbReference>
<dbReference type="SUPFAM" id="SSF55060">
    <property type="entry name" value="GHMP Kinase, C-terminal domain"/>
    <property type="match status" value="1"/>
</dbReference>
<evidence type="ECO:0000313" key="3">
    <source>
        <dbReference type="Proteomes" id="UP000269396"/>
    </source>
</evidence>
<dbReference type="Gene3D" id="3.30.70.890">
    <property type="entry name" value="GHMP kinase, C-terminal domain"/>
    <property type="match status" value="1"/>
</dbReference>
<reference evidence="2 3" key="1">
    <citation type="submission" date="2018-11" db="EMBL/GenBank/DDBJ databases">
        <authorList>
            <consortium name="Pathogen Informatics"/>
        </authorList>
    </citation>
    <scope>NUCLEOTIDE SEQUENCE [LARGE SCALE GENOMIC DNA]</scope>
    <source>
        <strain>Denwood</strain>
        <strain evidence="3">Zambia</strain>
    </source>
</reference>
<organism evidence="2 3">
    <name type="scientific">Schistosoma mattheei</name>
    <dbReference type="NCBI Taxonomy" id="31246"/>
    <lineage>
        <taxon>Eukaryota</taxon>
        <taxon>Metazoa</taxon>
        <taxon>Spiralia</taxon>
        <taxon>Lophotrochozoa</taxon>
        <taxon>Platyhelminthes</taxon>
        <taxon>Trematoda</taxon>
        <taxon>Digenea</taxon>
        <taxon>Strigeidida</taxon>
        <taxon>Schistosomatoidea</taxon>
        <taxon>Schistosomatidae</taxon>
        <taxon>Schistosoma</taxon>
    </lineage>
</organism>
<accession>A0A183PNC6</accession>
<dbReference type="InterPro" id="IPR036554">
    <property type="entry name" value="GHMP_kinase_C_sf"/>
</dbReference>
<dbReference type="AlphaFoldDB" id="A0A183PNC6"/>